<evidence type="ECO:0000256" key="8">
    <source>
        <dbReference type="ARBA" id="ARBA00022741"/>
    </source>
</evidence>
<feature type="domain" description="Histidine kinase" evidence="15">
    <location>
        <begin position="291"/>
        <end position="497"/>
    </location>
</feature>
<dbReference type="CDD" id="cd00082">
    <property type="entry name" value="HisKA"/>
    <property type="match status" value="1"/>
</dbReference>
<proteinExistence type="predicted"/>
<keyword evidence="17" id="KW-1185">Reference proteome</keyword>
<evidence type="ECO:0000313" key="17">
    <source>
        <dbReference type="Proteomes" id="UP000626844"/>
    </source>
</evidence>
<evidence type="ECO:0000256" key="1">
    <source>
        <dbReference type="ARBA" id="ARBA00000085"/>
    </source>
</evidence>
<dbReference type="PANTHER" id="PTHR43065:SF10">
    <property type="entry name" value="PEROXIDE STRESS-ACTIVATED HISTIDINE KINASE MAK3"/>
    <property type="match status" value="1"/>
</dbReference>
<feature type="transmembrane region" description="Helical" evidence="14">
    <location>
        <begin position="12"/>
        <end position="31"/>
    </location>
</feature>
<comment type="subcellular location">
    <subcellularLocation>
        <location evidence="2">Cell membrane</location>
        <topology evidence="2">Multi-pass membrane protein</topology>
    </subcellularLocation>
</comment>
<evidence type="ECO:0000256" key="5">
    <source>
        <dbReference type="ARBA" id="ARBA00022553"/>
    </source>
</evidence>
<dbReference type="RefSeq" id="WP_191157944.1">
    <property type="nucleotide sequence ID" value="NZ_JACXAI010000009.1"/>
</dbReference>
<dbReference type="EC" id="2.7.13.3" evidence="3"/>
<evidence type="ECO:0000256" key="2">
    <source>
        <dbReference type="ARBA" id="ARBA00004651"/>
    </source>
</evidence>
<dbReference type="SUPFAM" id="SSF103190">
    <property type="entry name" value="Sensory domain-like"/>
    <property type="match status" value="1"/>
</dbReference>
<keyword evidence="6" id="KW-0808">Transferase</keyword>
<keyword evidence="8" id="KW-0547">Nucleotide-binding</keyword>
<dbReference type="FunFam" id="1.10.287.130:FF:000040">
    <property type="entry name" value="PAS domain-containing sensor histidine kinase"/>
    <property type="match status" value="1"/>
</dbReference>
<dbReference type="Proteomes" id="UP000626844">
    <property type="component" value="Unassembled WGS sequence"/>
</dbReference>
<dbReference type="InterPro" id="IPR029151">
    <property type="entry name" value="Sensor-like_sf"/>
</dbReference>
<keyword evidence="12 14" id="KW-1133">Transmembrane helix</keyword>
<keyword evidence="9 16" id="KW-0418">Kinase</keyword>
<dbReference type="Gene3D" id="1.10.287.130">
    <property type="match status" value="1"/>
</dbReference>
<reference evidence="16" key="1">
    <citation type="submission" date="2020-09" db="EMBL/GenBank/DDBJ databases">
        <title>A novel bacterium of genus Bacillus, isolated from South China Sea.</title>
        <authorList>
            <person name="Huang H."/>
            <person name="Mo K."/>
            <person name="Hu Y."/>
        </authorList>
    </citation>
    <scope>NUCLEOTIDE SEQUENCE</scope>
    <source>
        <strain evidence="16">IB182487</strain>
    </source>
</reference>
<dbReference type="SUPFAM" id="SSF47384">
    <property type="entry name" value="Homodimeric domain of signal transducing histidine kinase"/>
    <property type="match status" value="1"/>
</dbReference>
<dbReference type="Gene3D" id="3.30.450.20">
    <property type="entry name" value="PAS domain"/>
    <property type="match status" value="2"/>
</dbReference>
<dbReference type="InterPro" id="IPR003594">
    <property type="entry name" value="HATPase_dom"/>
</dbReference>
<comment type="catalytic activity">
    <reaction evidence="1">
        <text>ATP + protein L-histidine = ADP + protein N-phospho-L-histidine.</text>
        <dbReference type="EC" id="2.7.13.3"/>
    </reaction>
</comment>
<dbReference type="CDD" id="cd18773">
    <property type="entry name" value="PDC1_HK_sensor"/>
    <property type="match status" value="1"/>
</dbReference>
<evidence type="ECO:0000256" key="4">
    <source>
        <dbReference type="ARBA" id="ARBA00022475"/>
    </source>
</evidence>
<keyword evidence="7 14" id="KW-0812">Transmembrane</keyword>
<keyword evidence="5" id="KW-0597">Phosphoprotein</keyword>
<dbReference type="InterPro" id="IPR036097">
    <property type="entry name" value="HisK_dim/P_sf"/>
</dbReference>
<dbReference type="PROSITE" id="PS50109">
    <property type="entry name" value="HIS_KIN"/>
    <property type="match status" value="1"/>
</dbReference>
<dbReference type="SUPFAM" id="SSF55874">
    <property type="entry name" value="ATPase domain of HSP90 chaperone/DNA topoisomerase II/histidine kinase"/>
    <property type="match status" value="1"/>
</dbReference>
<feature type="transmembrane region" description="Helical" evidence="14">
    <location>
        <begin position="244"/>
        <end position="264"/>
    </location>
</feature>
<dbReference type="Gene3D" id="3.30.565.10">
    <property type="entry name" value="Histidine kinase-like ATPase, C-terminal domain"/>
    <property type="match status" value="1"/>
</dbReference>
<dbReference type="PRINTS" id="PR00344">
    <property type="entry name" value="BCTRLSENSOR"/>
</dbReference>
<evidence type="ECO:0000256" key="7">
    <source>
        <dbReference type="ARBA" id="ARBA00022692"/>
    </source>
</evidence>
<keyword evidence="4" id="KW-1003">Cell membrane</keyword>
<dbReference type="InterPro" id="IPR036890">
    <property type="entry name" value="HATPase_C_sf"/>
</dbReference>
<evidence type="ECO:0000256" key="11">
    <source>
        <dbReference type="ARBA" id="ARBA00022969"/>
    </source>
</evidence>
<accession>A0A926NM69</accession>
<dbReference type="AlphaFoldDB" id="A0A926NM69"/>
<dbReference type="PANTHER" id="PTHR43065">
    <property type="entry name" value="SENSOR HISTIDINE KINASE"/>
    <property type="match status" value="1"/>
</dbReference>
<keyword evidence="14" id="KW-0472">Membrane</keyword>
<protein>
    <recommendedName>
        <fullName evidence="3">histidine kinase</fullName>
        <ecNumber evidence="3">2.7.13.3</ecNumber>
    </recommendedName>
</protein>
<evidence type="ECO:0000256" key="6">
    <source>
        <dbReference type="ARBA" id="ARBA00022679"/>
    </source>
</evidence>
<dbReference type="GO" id="GO:0030435">
    <property type="term" value="P:sporulation resulting in formation of a cellular spore"/>
    <property type="evidence" value="ECO:0007669"/>
    <property type="project" value="UniProtKB-KW"/>
</dbReference>
<dbReference type="SMART" id="SM00387">
    <property type="entry name" value="HATPase_c"/>
    <property type="match status" value="1"/>
</dbReference>
<evidence type="ECO:0000256" key="14">
    <source>
        <dbReference type="SAM" id="Phobius"/>
    </source>
</evidence>
<evidence type="ECO:0000256" key="10">
    <source>
        <dbReference type="ARBA" id="ARBA00022840"/>
    </source>
</evidence>
<dbReference type="GO" id="GO:0000155">
    <property type="term" value="F:phosphorelay sensor kinase activity"/>
    <property type="evidence" value="ECO:0007669"/>
    <property type="project" value="InterPro"/>
</dbReference>
<dbReference type="CDD" id="cd00075">
    <property type="entry name" value="HATPase"/>
    <property type="match status" value="1"/>
</dbReference>
<dbReference type="Pfam" id="PF00512">
    <property type="entry name" value="HisKA"/>
    <property type="match status" value="1"/>
</dbReference>
<dbReference type="InterPro" id="IPR004358">
    <property type="entry name" value="Sig_transdc_His_kin-like_C"/>
</dbReference>
<dbReference type="Pfam" id="PF02518">
    <property type="entry name" value="HATPase_c"/>
    <property type="match status" value="1"/>
</dbReference>
<name>A0A926NM69_9BACI</name>
<dbReference type="GO" id="GO:0005886">
    <property type="term" value="C:plasma membrane"/>
    <property type="evidence" value="ECO:0007669"/>
    <property type="project" value="UniProtKB-SubCell"/>
</dbReference>
<dbReference type="InterPro" id="IPR005467">
    <property type="entry name" value="His_kinase_dom"/>
</dbReference>
<gene>
    <name evidence="16" type="ORF">IC621_09045</name>
</gene>
<keyword evidence="13" id="KW-0902">Two-component regulatory system</keyword>
<dbReference type="SMART" id="SM00388">
    <property type="entry name" value="HisKA"/>
    <property type="match status" value="1"/>
</dbReference>
<dbReference type="InterPro" id="IPR003661">
    <property type="entry name" value="HisK_dim/P_dom"/>
</dbReference>
<evidence type="ECO:0000259" key="15">
    <source>
        <dbReference type="PROSITE" id="PS50109"/>
    </source>
</evidence>
<comment type="caution">
    <text evidence="16">The sequence shown here is derived from an EMBL/GenBank/DDBJ whole genome shotgun (WGS) entry which is preliminary data.</text>
</comment>
<dbReference type="GO" id="GO:0005524">
    <property type="term" value="F:ATP binding"/>
    <property type="evidence" value="ECO:0007669"/>
    <property type="project" value="UniProtKB-KW"/>
</dbReference>
<evidence type="ECO:0000256" key="9">
    <source>
        <dbReference type="ARBA" id="ARBA00022777"/>
    </source>
</evidence>
<sequence>MIHSKVFKKALHYVCFVIVPFIIISASIIKINEDSIEKKHREEVHFMATIHKQQIDQLISQTKARLETMATALTEEKSLDTIQKYLIETKRKEPRFSGIYYTDRNGLFKSGSQLIQYPIDIGSKSSLKNVLSTKSTVVSGPFYGPISGHDVLTICTPITNEQDSNQHMLLAAIRIDYLQNIMNVLNPSVKMTVKNEDQSVVLTSGEKNESSPLEPVEIHLDEINWVIEAKPERVRSAEVLKNSALPLFTAFAGLSIVYTLIQYLRLKRFARLERLQNDAQKLELVGTLAASTAHEIRNPLTGISGFIQILKEKYKNEQDQFYFSIIETEIQRINQIVSEFMVLGKPTAEIQKDYDLNRIIEELVPIITSEAKLHQIEFQFVRNEQEIVVTCNKDHIKQVVLNLAKNALEATHSGGNLKIVTCLESTAAVIKIIDNGKGIPEAIQDKIFDPFFTMKETGTGLGLVVCKRILAHYNGSIQIESMVDKGTTMIIELPCSH</sequence>
<evidence type="ECO:0000256" key="12">
    <source>
        <dbReference type="ARBA" id="ARBA00022989"/>
    </source>
</evidence>
<keyword evidence="10" id="KW-0067">ATP-binding</keyword>
<evidence type="ECO:0000256" key="13">
    <source>
        <dbReference type="ARBA" id="ARBA00023012"/>
    </source>
</evidence>
<evidence type="ECO:0000313" key="16">
    <source>
        <dbReference type="EMBL" id="MBD1380376.1"/>
    </source>
</evidence>
<evidence type="ECO:0000256" key="3">
    <source>
        <dbReference type="ARBA" id="ARBA00012438"/>
    </source>
</evidence>
<keyword evidence="11" id="KW-0749">Sporulation</keyword>
<organism evidence="16 17">
    <name type="scientific">Metabacillus arenae</name>
    <dbReference type="NCBI Taxonomy" id="2771434"/>
    <lineage>
        <taxon>Bacteria</taxon>
        <taxon>Bacillati</taxon>
        <taxon>Bacillota</taxon>
        <taxon>Bacilli</taxon>
        <taxon>Bacillales</taxon>
        <taxon>Bacillaceae</taxon>
        <taxon>Metabacillus</taxon>
    </lineage>
</organism>
<dbReference type="EMBL" id="JACXAI010000009">
    <property type="protein sequence ID" value="MBD1380376.1"/>
    <property type="molecule type" value="Genomic_DNA"/>
</dbReference>